<keyword evidence="3" id="KW-1185">Reference proteome</keyword>
<dbReference type="Proteomes" id="UP000324222">
    <property type="component" value="Unassembled WGS sequence"/>
</dbReference>
<evidence type="ECO:0000313" key="3">
    <source>
        <dbReference type="Proteomes" id="UP000324222"/>
    </source>
</evidence>
<accession>A0A5B7G9H7</accession>
<sequence length="106" mass="11808">MNYTYSGGGGNKQFRMVPSLLDLQKHRYTTTTPCTPPGSHQESPSRARKGQRNTNLTNTVGRLVDSARKQVEGEARAAEERPVLGESRECSAVWVLMRLEVDSVRC</sequence>
<organism evidence="2 3">
    <name type="scientific">Portunus trituberculatus</name>
    <name type="common">Swimming crab</name>
    <name type="synonym">Neptunus trituberculatus</name>
    <dbReference type="NCBI Taxonomy" id="210409"/>
    <lineage>
        <taxon>Eukaryota</taxon>
        <taxon>Metazoa</taxon>
        <taxon>Ecdysozoa</taxon>
        <taxon>Arthropoda</taxon>
        <taxon>Crustacea</taxon>
        <taxon>Multicrustacea</taxon>
        <taxon>Malacostraca</taxon>
        <taxon>Eumalacostraca</taxon>
        <taxon>Eucarida</taxon>
        <taxon>Decapoda</taxon>
        <taxon>Pleocyemata</taxon>
        <taxon>Brachyura</taxon>
        <taxon>Eubrachyura</taxon>
        <taxon>Portunoidea</taxon>
        <taxon>Portunidae</taxon>
        <taxon>Portuninae</taxon>
        <taxon>Portunus</taxon>
    </lineage>
</organism>
<evidence type="ECO:0000313" key="2">
    <source>
        <dbReference type="EMBL" id="MPC54269.1"/>
    </source>
</evidence>
<proteinExistence type="predicted"/>
<name>A0A5B7G9H7_PORTR</name>
<comment type="caution">
    <text evidence="2">The sequence shown here is derived from an EMBL/GenBank/DDBJ whole genome shotgun (WGS) entry which is preliminary data.</text>
</comment>
<gene>
    <name evidence="2" type="ORF">E2C01_048179</name>
</gene>
<protein>
    <submittedName>
        <fullName evidence="2">Uncharacterized protein</fullName>
    </submittedName>
</protein>
<feature type="region of interest" description="Disordered" evidence="1">
    <location>
        <begin position="28"/>
        <end position="60"/>
    </location>
</feature>
<dbReference type="AlphaFoldDB" id="A0A5B7G9H7"/>
<dbReference type="EMBL" id="VSRR010012229">
    <property type="protein sequence ID" value="MPC54269.1"/>
    <property type="molecule type" value="Genomic_DNA"/>
</dbReference>
<reference evidence="2 3" key="1">
    <citation type="submission" date="2019-05" db="EMBL/GenBank/DDBJ databases">
        <title>Another draft genome of Portunus trituberculatus and its Hox gene families provides insights of decapod evolution.</title>
        <authorList>
            <person name="Jeong J.-H."/>
            <person name="Song I."/>
            <person name="Kim S."/>
            <person name="Choi T."/>
            <person name="Kim D."/>
            <person name="Ryu S."/>
            <person name="Kim W."/>
        </authorList>
    </citation>
    <scope>NUCLEOTIDE SEQUENCE [LARGE SCALE GENOMIC DNA]</scope>
    <source>
        <tissue evidence="2">Muscle</tissue>
    </source>
</reference>
<feature type="compositionally biased region" description="Polar residues" evidence="1">
    <location>
        <begin position="29"/>
        <end position="44"/>
    </location>
</feature>
<evidence type="ECO:0000256" key="1">
    <source>
        <dbReference type="SAM" id="MobiDB-lite"/>
    </source>
</evidence>